<protein>
    <recommendedName>
        <fullName evidence="7">BHLH domain-containing protein</fullName>
    </recommendedName>
</protein>
<keyword evidence="9" id="KW-1185">Reference proteome</keyword>
<dbReference type="GO" id="GO:0000977">
    <property type="term" value="F:RNA polymerase II transcription regulatory region sequence-specific DNA binding"/>
    <property type="evidence" value="ECO:0007669"/>
    <property type="project" value="TreeGrafter"/>
</dbReference>
<dbReference type="EMBL" id="JRES01000302">
    <property type="protein sequence ID" value="KNC32538.1"/>
    <property type="molecule type" value="Genomic_DNA"/>
</dbReference>
<gene>
    <name evidence="8" type="ORF">FF38_03086</name>
</gene>
<keyword evidence="4" id="KW-0804">Transcription</keyword>
<dbReference type="FunFam" id="4.10.280.10:FF:000010">
    <property type="entry name" value="Scleraxis bHLH transcription factor"/>
    <property type="match status" value="1"/>
</dbReference>
<dbReference type="AlphaFoldDB" id="A0A0L0CJF1"/>
<evidence type="ECO:0000256" key="3">
    <source>
        <dbReference type="ARBA" id="ARBA00023125"/>
    </source>
</evidence>
<dbReference type="SUPFAM" id="SSF47459">
    <property type="entry name" value="HLH, helix-loop-helix DNA-binding domain"/>
    <property type="match status" value="1"/>
</dbReference>
<proteinExistence type="predicted"/>
<evidence type="ECO:0000259" key="7">
    <source>
        <dbReference type="PROSITE" id="PS50888"/>
    </source>
</evidence>
<dbReference type="GO" id="GO:0032502">
    <property type="term" value="P:developmental process"/>
    <property type="evidence" value="ECO:0007669"/>
    <property type="project" value="TreeGrafter"/>
</dbReference>
<comment type="subcellular location">
    <subcellularLocation>
        <location evidence="1">Nucleus</location>
    </subcellularLocation>
</comment>
<keyword evidence="3" id="KW-0238">DNA-binding</keyword>
<evidence type="ECO:0000256" key="5">
    <source>
        <dbReference type="ARBA" id="ARBA00023242"/>
    </source>
</evidence>
<dbReference type="GO" id="GO:0000981">
    <property type="term" value="F:DNA-binding transcription factor activity, RNA polymerase II-specific"/>
    <property type="evidence" value="ECO:0007669"/>
    <property type="project" value="TreeGrafter"/>
</dbReference>
<reference evidence="8 9" key="1">
    <citation type="journal article" date="2015" name="Nat. Commun.">
        <title>Lucilia cuprina genome unlocks parasitic fly biology to underpin future interventions.</title>
        <authorList>
            <person name="Anstead C.A."/>
            <person name="Korhonen P.K."/>
            <person name="Young N.D."/>
            <person name="Hall R.S."/>
            <person name="Jex A.R."/>
            <person name="Murali S.C."/>
            <person name="Hughes D.S."/>
            <person name="Lee S.F."/>
            <person name="Perry T."/>
            <person name="Stroehlein A.J."/>
            <person name="Ansell B.R."/>
            <person name="Breugelmans B."/>
            <person name="Hofmann A."/>
            <person name="Qu J."/>
            <person name="Dugan S."/>
            <person name="Lee S.L."/>
            <person name="Chao H."/>
            <person name="Dinh H."/>
            <person name="Han Y."/>
            <person name="Doddapaneni H.V."/>
            <person name="Worley K.C."/>
            <person name="Muzny D.M."/>
            <person name="Ioannidis P."/>
            <person name="Waterhouse R.M."/>
            <person name="Zdobnov E.M."/>
            <person name="James P.J."/>
            <person name="Bagnall N.H."/>
            <person name="Kotze A.C."/>
            <person name="Gibbs R.A."/>
            <person name="Richards S."/>
            <person name="Batterham P."/>
            <person name="Gasser R.B."/>
        </authorList>
    </citation>
    <scope>NUCLEOTIDE SEQUENCE [LARGE SCALE GENOMIC DNA]</scope>
    <source>
        <strain evidence="8 9">LS</strain>
        <tissue evidence="8">Full body</tissue>
    </source>
</reference>
<comment type="caution">
    <text evidence="8">The sequence shown here is derived from an EMBL/GenBank/DDBJ whole genome shotgun (WGS) entry which is preliminary data.</text>
</comment>
<sequence>MEFYTNFAQMEMCTNSRISPSESDSSNSTAAKPRHVVNARERCRTQSVNSAFNTLRTLIPTEPYDRKLSKIEILRLAKSYIAHLDAVIVTGNNEKPCSIYSRESHHQCNNNERITNSRTAICTFCANNFNKS</sequence>
<dbReference type="PROSITE" id="PS50888">
    <property type="entry name" value="BHLH"/>
    <property type="match status" value="1"/>
</dbReference>
<name>A0A0L0CJF1_LUCCU</name>
<evidence type="ECO:0000256" key="1">
    <source>
        <dbReference type="ARBA" id="ARBA00004123"/>
    </source>
</evidence>
<dbReference type="STRING" id="7375.A0A0L0CJF1"/>
<dbReference type="SMART" id="SM00353">
    <property type="entry name" value="HLH"/>
    <property type="match status" value="1"/>
</dbReference>
<evidence type="ECO:0000256" key="2">
    <source>
        <dbReference type="ARBA" id="ARBA00023015"/>
    </source>
</evidence>
<dbReference type="PANTHER" id="PTHR23349:SF42">
    <property type="entry name" value="BHLH DOMAIN-CONTAINING PROTEIN"/>
    <property type="match status" value="1"/>
</dbReference>
<feature type="compositionally biased region" description="Polar residues" evidence="6">
    <location>
        <begin position="15"/>
        <end position="30"/>
    </location>
</feature>
<evidence type="ECO:0000256" key="6">
    <source>
        <dbReference type="SAM" id="MobiDB-lite"/>
    </source>
</evidence>
<keyword evidence="2" id="KW-0805">Transcription regulation</keyword>
<dbReference type="InterPro" id="IPR036638">
    <property type="entry name" value="HLH_DNA-bd_sf"/>
</dbReference>
<dbReference type="Proteomes" id="UP000037069">
    <property type="component" value="Unassembled WGS sequence"/>
</dbReference>
<dbReference type="GO" id="GO:0046983">
    <property type="term" value="F:protein dimerization activity"/>
    <property type="evidence" value="ECO:0007669"/>
    <property type="project" value="InterPro"/>
</dbReference>
<evidence type="ECO:0000313" key="9">
    <source>
        <dbReference type="Proteomes" id="UP000037069"/>
    </source>
</evidence>
<dbReference type="OrthoDB" id="6106870at2759"/>
<dbReference type="InterPro" id="IPR050283">
    <property type="entry name" value="E-box_TF_Regulators"/>
</dbReference>
<accession>A0A0L0CJF1</accession>
<keyword evidence="5" id="KW-0539">Nucleus</keyword>
<evidence type="ECO:0000313" key="8">
    <source>
        <dbReference type="EMBL" id="KNC32538.1"/>
    </source>
</evidence>
<dbReference type="InterPro" id="IPR011598">
    <property type="entry name" value="bHLH_dom"/>
</dbReference>
<dbReference type="PANTHER" id="PTHR23349">
    <property type="entry name" value="BASIC HELIX-LOOP-HELIX TRANSCRIPTION FACTOR, TWIST"/>
    <property type="match status" value="1"/>
</dbReference>
<feature type="domain" description="BHLH" evidence="7">
    <location>
        <begin position="32"/>
        <end position="84"/>
    </location>
</feature>
<dbReference type="Gene3D" id="4.10.280.10">
    <property type="entry name" value="Helix-loop-helix DNA-binding domain"/>
    <property type="match status" value="1"/>
</dbReference>
<dbReference type="Pfam" id="PF00010">
    <property type="entry name" value="HLH"/>
    <property type="match status" value="1"/>
</dbReference>
<feature type="region of interest" description="Disordered" evidence="6">
    <location>
        <begin position="15"/>
        <end position="36"/>
    </location>
</feature>
<evidence type="ECO:0000256" key="4">
    <source>
        <dbReference type="ARBA" id="ARBA00023163"/>
    </source>
</evidence>
<organism evidence="8 9">
    <name type="scientific">Lucilia cuprina</name>
    <name type="common">Green bottle fly</name>
    <name type="synonym">Australian sheep blowfly</name>
    <dbReference type="NCBI Taxonomy" id="7375"/>
    <lineage>
        <taxon>Eukaryota</taxon>
        <taxon>Metazoa</taxon>
        <taxon>Ecdysozoa</taxon>
        <taxon>Arthropoda</taxon>
        <taxon>Hexapoda</taxon>
        <taxon>Insecta</taxon>
        <taxon>Pterygota</taxon>
        <taxon>Neoptera</taxon>
        <taxon>Endopterygota</taxon>
        <taxon>Diptera</taxon>
        <taxon>Brachycera</taxon>
        <taxon>Muscomorpha</taxon>
        <taxon>Oestroidea</taxon>
        <taxon>Calliphoridae</taxon>
        <taxon>Luciliinae</taxon>
        <taxon>Lucilia</taxon>
    </lineage>
</organism>
<dbReference type="GO" id="GO:0005634">
    <property type="term" value="C:nucleus"/>
    <property type="evidence" value="ECO:0007669"/>
    <property type="project" value="UniProtKB-SubCell"/>
</dbReference>